<feature type="non-terminal residue" evidence="2">
    <location>
        <position position="1"/>
    </location>
</feature>
<reference evidence="2" key="1">
    <citation type="journal article" date="2015" name="Nature">
        <title>Complex archaea that bridge the gap between prokaryotes and eukaryotes.</title>
        <authorList>
            <person name="Spang A."/>
            <person name="Saw J.H."/>
            <person name="Jorgensen S.L."/>
            <person name="Zaremba-Niedzwiedzka K."/>
            <person name="Martijn J."/>
            <person name="Lind A.E."/>
            <person name="van Eijk R."/>
            <person name="Schleper C."/>
            <person name="Guy L."/>
            <person name="Ettema T.J."/>
        </authorList>
    </citation>
    <scope>NUCLEOTIDE SEQUENCE</scope>
</reference>
<feature type="region of interest" description="Disordered" evidence="1">
    <location>
        <begin position="95"/>
        <end position="128"/>
    </location>
</feature>
<sequence length="128" mass="13567">HKDRASTGVVVVGIHAPADKLDKTRKVMQEFGLEYPIYIDLPGGDGPTKSWGRTFSQYGIFGIPCAFAIDQQGRVSRHGQLGEVLRKVHELLNAAGRNTPPAVRPGSPQAPQGASPQGASTQPAGKAK</sequence>
<comment type="caution">
    <text evidence="2">The sequence shown here is derived from an EMBL/GenBank/DDBJ whole genome shotgun (WGS) entry which is preliminary data.</text>
</comment>
<dbReference type="EMBL" id="LAZR01005622">
    <property type="protein sequence ID" value="KKM98410.1"/>
    <property type="molecule type" value="Genomic_DNA"/>
</dbReference>
<evidence type="ECO:0000313" key="2">
    <source>
        <dbReference type="EMBL" id="KKM98410.1"/>
    </source>
</evidence>
<gene>
    <name evidence="2" type="ORF">LCGC14_1158290</name>
</gene>
<dbReference type="InterPro" id="IPR036249">
    <property type="entry name" value="Thioredoxin-like_sf"/>
</dbReference>
<feature type="compositionally biased region" description="Polar residues" evidence="1">
    <location>
        <begin position="109"/>
        <end position="128"/>
    </location>
</feature>
<dbReference type="SUPFAM" id="SSF52833">
    <property type="entry name" value="Thioredoxin-like"/>
    <property type="match status" value="1"/>
</dbReference>
<organism evidence="2">
    <name type="scientific">marine sediment metagenome</name>
    <dbReference type="NCBI Taxonomy" id="412755"/>
    <lineage>
        <taxon>unclassified sequences</taxon>
        <taxon>metagenomes</taxon>
        <taxon>ecological metagenomes</taxon>
    </lineage>
</organism>
<evidence type="ECO:0008006" key="3">
    <source>
        <dbReference type="Google" id="ProtNLM"/>
    </source>
</evidence>
<dbReference type="AlphaFoldDB" id="A0A0F9PBR3"/>
<name>A0A0F9PBR3_9ZZZZ</name>
<accession>A0A0F9PBR3</accession>
<evidence type="ECO:0000256" key="1">
    <source>
        <dbReference type="SAM" id="MobiDB-lite"/>
    </source>
</evidence>
<dbReference type="Gene3D" id="3.40.30.10">
    <property type="entry name" value="Glutaredoxin"/>
    <property type="match status" value="1"/>
</dbReference>
<protein>
    <recommendedName>
        <fullName evidence="3">Alkyl hydroperoxide reductase subunit C/ Thiol specific antioxidant domain-containing protein</fullName>
    </recommendedName>
</protein>
<proteinExistence type="predicted"/>